<accession>A0A0G2J4C3</accession>
<dbReference type="InterPro" id="IPR002716">
    <property type="entry name" value="PIN_dom"/>
</dbReference>
<protein>
    <recommendedName>
        <fullName evidence="3">PIN domain-containing protein</fullName>
    </recommendedName>
</protein>
<feature type="coiled-coil region" evidence="1">
    <location>
        <begin position="75"/>
        <end position="102"/>
    </location>
</feature>
<keyword evidence="2" id="KW-0472">Membrane</keyword>
<evidence type="ECO:0000313" key="4">
    <source>
        <dbReference type="EMBL" id="KKZ11280.1"/>
    </source>
</evidence>
<dbReference type="InterPro" id="IPR029060">
    <property type="entry name" value="PIN-like_dom_sf"/>
</dbReference>
<gene>
    <name evidence="4" type="ORF">TE42_08280</name>
</gene>
<comment type="caution">
    <text evidence="4">The sequence shown here is derived from an EMBL/GenBank/DDBJ whole genome shotgun (WGS) entry which is preliminary data.</text>
</comment>
<sequence length="387" mass="43005">MPLPIRHLLAGPAVAGLLLLLPVGDGNAQDNRNTGGWGRAVVVVLSFIAAAGGAAAGVKLVSKGKRDEGTMEPTLTQLNNSVKELNEKLTKLEATSEEGIHRLSRTLESKMNLGSKIDTVRIGLETVEQHIVKVEEMVKMAVKKKEDNQIDQDIPVLDKTIENDNSQTKPMIIDTSAIINGSIVHLLEVDSFEELKGRIIIHQCVLNELRGLGNDNSDINRGRQGVAGLENLNELRAKYQDRIDDICYDPGERQKPDEKLLQLTKDNNGIIVTRDRELAQKCREQSLRTINVDALSKALRKENLVGREFEVDLKRQPERYSQKHPEDAVAYVYESRVIVKNASEYIGHRKFIFINHVLKGGTYFAEVRDAQPPTVAPENPLKTPPAP</sequence>
<evidence type="ECO:0000313" key="5">
    <source>
        <dbReference type="Proteomes" id="UP000035067"/>
    </source>
</evidence>
<keyword evidence="2" id="KW-0812">Transmembrane</keyword>
<dbReference type="EMBL" id="JXQG01000057">
    <property type="protein sequence ID" value="KKZ11280.1"/>
    <property type="molecule type" value="Genomic_DNA"/>
</dbReference>
<dbReference type="SMART" id="SM00670">
    <property type="entry name" value="PINc"/>
    <property type="match status" value="1"/>
</dbReference>
<dbReference type="SUPFAM" id="SSF88723">
    <property type="entry name" value="PIN domain-like"/>
    <property type="match status" value="1"/>
</dbReference>
<feature type="transmembrane region" description="Helical" evidence="2">
    <location>
        <begin position="38"/>
        <end position="61"/>
    </location>
</feature>
<proteinExistence type="predicted"/>
<keyword evidence="2" id="KW-1133">Transmembrane helix</keyword>
<dbReference type="Proteomes" id="UP000035067">
    <property type="component" value="Unassembled WGS sequence"/>
</dbReference>
<evidence type="ECO:0000259" key="3">
    <source>
        <dbReference type="SMART" id="SM00670"/>
    </source>
</evidence>
<reference evidence="4 5" key="1">
    <citation type="submission" date="2015-01" db="EMBL/GenBank/DDBJ databases">
        <title>Lifestyle Evolution in Cyanobacterial Symbionts of Sponges.</title>
        <authorList>
            <person name="Burgsdorf I."/>
            <person name="Slaby B.M."/>
            <person name="Handley K.M."/>
            <person name="Haber M."/>
            <person name="Blom J."/>
            <person name="Marshall C.W."/>
            <person name="Gilbert J.A."/>
            <person name="Hentschel U."/>
            <person name="Steindler L."/>
        </authorList>
    </citation>
    <scope>NUCLEOTIDE SEQUENCE [LARGE SCALE GENOMIC DNA]</scope>
    <source>
        <strain evidence="4">SP3</strain>
    </source>
</reference>
<evidence type="ECO:0000256" key="2">
    <source>
        <dbReference type="SAM" id="Phobius"/>
    </source>
</evidence>
<evidence type="ECO:0000256" key="1">
    <source>
        <dbReference type="SAM" id="Coils"/>
    </source>
</evidence>
<feature type="domain" description="PIN" evidence="3">
    <location>
        <begin position="169"/>
        <end position="280"/>
    </location>
</feature>
<keyword evidence="1" id="KW-0175">Coiled coil</keyword>
<dbReference type="PATRIC" id="fig|1604020.3.peg.1647"/>
<organism evidence="4 5">
    <name type="scientific">Candidatus Synechococcus spongiarum SP3</name>
    <dbReference type="NCBI Taxonomy" id="1604020"/>
    <lineage>
        <taxon>Bacteria</taxon>
        <taxon>Bacillati</taxon>
        <taxon>Cyanobacteriota</taxon>
        <taxon>Cyanophyceae</taxon>
        <taxon>Synechococcales</taxon>
        <taxon>Synechococcaceae</taxon>
        <taxon>Synechococcus</taxon>
    </lineage>
</organism>
<dbReference type="AlphaFoldDB" id="A0A0G2J4C3"/>
<name>A0A0G2J4C3_9SYNE</name>
<dbReference type="Gene3D" id="3.40.50.1010">
    <property type="entry name" value="5'-nuclease"/>
    <property type="match status" value="1"/>
</dbReference>